<feature type="region of interest" description="Disordered" evidence="1">
    <location>
        <begin position="1"/>
        <end position="62"/>
    </location>
</feature>
<protein>
    <submittedName>
        <fullName evidence="2">Uncharacterized protein</fullName>
    </submittedName>
</protein>
<gene>
    <name evidence="2" type="ORF">KIN20_001270</name>
</gene>
<dbReference type="EMBL" id="JAHQIW010000178">
    <property type="protein sequence ID" value="KAJ1346480.1"/>
    <property type="molecule type" value="Genomic_DNA"/>
</dbReference>
<accession>A0AAD5QG54</accession>
<evidence type="ECO:0000313" key="3">
    <source>
        <dbReference type="Proteomes" id="UP001196413"/>
    </source>
</evidence>
<feature type="compositionally biased region" description="Polar residues" evidence="1">
    <location>
        <begin position="42"/>
        <end position="62"/>
    </location>
</feature>
<keyword evidence="3" id="KW-1185">Reference proteome</keyword>
<evidence type="ECO:0000313" key="2">
    <source>
        <dbReference type="EMBL" id="KAJ1346480.1"/>
    </source>
</evidence>
<dbReference type="Proteomes" id="UP001196413">
    <property type="component" value="Unassembled WGS sequence"/>
</dbReference>
<organism evidence="2 3">
    <name type="scientific">Parelaphostrongylus tenuis</name>
    <name type="common">Meningeal worm</name>
    <dbReference type="NCBI Taxonomy" id="148309"/>
    <lineage>
        <taxon>Eukaryota</taxon>
        <taxon>Metazoa</taxon>
        <taxon>Ecdysozoa</taxon>
        <taxon>Nematoda</taxon>
        <taxon>Chromadorea</taxon>
        <taxon>Rhabditida</taxon>
        <taxon>Rhabditina</taxon>
        <taxon>Rhabditomorpha</taxon>
        <taxon>Strongyloidea</taxon>
        <taxon>Metastrongylidae</taxon>
        <taxon>Parelaphostrongylus</taxon>
    </lineage>
</organism>
<feature type="compositionally biased region" description="Polar residues" evidence="1">
    <location>
        <begin position="13"/>
        <end position="22"/>
    </location>
</feature>
<comment type="caution">
    <text evidence="2">The sequence shown here is derived from an EMBL/GenBank/DDBJ whole genome shotgun (WGS) entry which is preliminary data.</text>
</comment>
<name>A0AAD5QG54_PARTN</name>
<dbReference type="AlphaFoldDB" id="A0AAD5QG54"/>
<evidence type="ECO:0000256" key="1">
    <source>
        <dbReference type="SAM" id="MobiDB-lite"/>
    </source>
</evidence>
<proteinExistence type="predicted"/>
<sequence>MTGDMGTYGRTFDFTTEGGSSDSQRHTVPVPYSSMYGDDTPTYMSGTPTSSRISQPSSEFAR</sequence>
<reference evidence="2" key="1">
    <citation type="submission" date="2021-06" db="EMBL/GenBank/DDBJ databases">
        <title>Parelaphostrongylus tenuis whole genome reference sequence.</title>
        <authorList>
            <person name="Garwood T.J."/>
            <person name="Larsen P.A."/>
            <person name="Fountain-Jones N.M."/>
            <person name="Garbe J.R."/>
            <person name="Macchietto M.G."/>
            <person name="Kania S.A."/>
            <person name="Gerhold R.W."/>
            <person name="Richards J.E."/>
            <person name="Wolf T.M."/>
        </authorList>
    </citation>
    <scope>NUCLEOTIDE SEQUENCE</scope>
    <source>
        <strain evidence="2">MNPRO001-30</strain>
        <tissue evidence="2">Meninges</tissue>
    </source>
</reference>